<feature type="region of interest" description="Disordered" evidence="4">
    <location>
        <begin position="547"/>
        <end position="566"/>
    </location>
</feature>
<comment type="caution">
    <text evidence="6">The sequence shown here is derived from an EMBL/GenBank/DDBJ whole genome shotgun (WGS) entry which is preliminary data.</text>
</comment>
<organism evidence="6 7">
    <name type="scientific">Geodia barretti</name>
    <name type="common">Barrett's horny sponge</name>
    <dbReference type="NCBI Taxonomy" id="519541"/>
    <lineage>
        <taxon>Eukaryota</taxon>
        <taxon>Metazoa</taxon>
        <taxon>Porifera</taxon>
        <taxon>Demospongiae</taxon>
        <taxon>Heteroscleromorpha</taxon>
        <taxon>Tetractinellida</taxon>
        <taxon>Astrophorina</taxon>
        <taxon>Geodiidae</taxon>
        <taxon>Geodia</taxon>
    </lineage>
</organism>
<evidence type="ECO:0000259" key="5">
    <source>
        <dbReference type="PROSITE" id="PS50089"/>
    </source>
</evidence>
<feature type="compositionally biased region" description="Polar residues" evidence="4">
    <location>
        <begin position="46"/>
        <end position="76"/>
    </location>
</feature>
<dbReference type="PANTHER" id="PTHR45676">
    <property type="entry name" value="RING-H2 FINGER PROTEIN ATL51-RELATED"/>
    <property type="match status" value="1"/>
</dbReference>
<dbReference type="Proteomes" id="UP001174909">
    <property type="component" value="Unassembled WGS sequence"/>
</dbReference>
<feature type="compositionally biased region" description="Basic residues" evidence="4">
    <location>
        <begin position="555"/>
        <end position="565"/>
    </location>
</feature>
<feature type="compositionally biased region" description="Basic and acidic residues" evidence="4">
    <location>
        <begin position="362"/>
        <end position="371"/>
    </location>
</feature>
<evidence type="ECO:0000256" key="1">
    <source>
        <dbReference type="ARBA" id="ARBA00022771"/>
    </source>
</evidence>
<feature type="region of interest" description="Disordered" evidence="4">
    <location>
        <begin position="99"/>
        <end position="174"/>
    </location>
</feature>
<feature type="region of interest" description="Disordered" evidence="4">
    <location>
        <begin position="25"/>
        <end position="84"/>
    </location>
</feature>
<accession>A0AA35T6V0</accession>
<name>A0AA35T6V0_GEOBA</name>
<evidence type="ECO:0000313" key="6">
    <source>
        <dbReference type="EMBL" id="CAI8041881.1"/>
    </source>
</evidence>
<feature type="compositionally biased region" description="Basic and acidic residues" evidence="4">
    <location>
        <begin position="141"/>
        <end position="154"/>
    </location>
</feature>
<evidence type="ECO:0000256" key="3">
    <source>
        <dbReference type="PROSITE-ProRule" id="PRU00175"/>
    </source>
</evidence>
<keyword evidence="2" id="KW-0862">Zinc</keyword>
<dbReference type="SUPFAM" id="SSF57850">
    <property type="entry name" value="RING/U-box"/>
    <property type="match status" value="1"/>
</dbReference>
<evidence type="ECO:0000256" key="4">
    <source>
        <dbReference type="SAM" id="MobiDB-lite"/>
    </source>
</evidence>
<sequence length="750" mass="82966">MQRGLELLPPSYFCLAPPSTIQPSVVRSPGALPKCLPSSGPPPATVATSYPGCSSTQKTGSKASSQSGVYSATSAAGSRGRPTENVVAAWPTAQQLTRQLAGGCGRVDRRQEDLQRSSESRRQEERNDGQLHWSPANGNRSKSEAPLRDRHRDAAIPVRQHTTYGTTGKVKANLQNSRPCERAIASAERNEDHGFRDNTEEALARKLAMCQKIDKSLQFYADVRKKWSDGSSSSNPSQPPSTVAQNSSTHSTRNSPRSSGDPPRTYACAMSTRNQAPPTQSAAAVEKERVRAREDAPRSHRVQKELSKGTVHHPKRTCDTPGGRKSREYGRKPTQNQAKPSRPALNDLGSLPSRSYVDPDEDQRRQRKGEEFNDFDSIQQDSDPESVEPLTGKFGEPILTGARPILSSASPVRSTELAAAPEPTTSRQSSCESDGVVRQKTVAAARSDTVLARVLQAEEESRAGVSLSPNTSNDLAIARQIQEDLYQLEDEEPPSSGAIGTGLPPTAATAAMSKSNFESLRFLDDDPNYYGKGYDIGREYMVTEHNSISEEQKGRNRNIPRKSVRKNNYSGRWSDEYRYRDFDKRGHRNLHAEKYQPHERKTWAVGGTGIVTACVRGMQRSDALLEREELDLAFEGRQELEEIESSIDSQLIERMSHQYEYKEKHRPKDPSVKPVTECAVCLDSFHVGDPLRLMPCSHTFHRVCVDKWLEGNVNCPVCKADYHLLAGKLGWTSISEIQKALLVGWPSFDS</sequence>
<dbReference type="Pfam" id="PF13639">
    <property type="entry name" value="zf-RING_2"/>
    <property type="match status" value="1"/>
</dbReference>
<reference evidence="6" key="1">
    <citation type="submission" date="2023-03" db="EMBL/GenBank/DDBJ databases">
        <authorList>
            <person name="Steffen K."/>
            <person name="Cardenas P."/>
        </authorList>
    </citation>
    <scope>NUCLEOTIDE SEQUENCE</scope>
</reference>
<evidence type="ECO:0000256" key="2">
    <source>
        <dbReference type="ARBA" id="ARBA00022833"/>
    </source>
</evidence>
<feature type="compositionally biased region" description="Basic and acidic residues" evidence="4">
    <location>
        <begin position="285"/>
        <end position="307"/>
    </location>
</feature>
<dbReference type="SMART" id="SM00184">
    <property type="entry name" value="RING"/>
    <property type="match status" value="1"/>
</dbReference>
<keyword evidence="1 3" id="KW-0479">Metal-binding</keyword>
<dbReference type="EMBL" id="CASHTH010003219">
    <property type="protein sequence ID" value="CAI8041881.1"/>
    <property type="molecule type" value="Genomic_DNA"/>
</dbReference>
<protein>
    <submittedName>
        <fullName evidence="6">RING-H2 finger protein ATL53</fullName>
    </submittedName>
</protein>
<feature type="compositionally biased region" description="Polar residues" evidence="4">
    <location>
        <begin position="242"/>
        <end position="258"/>
    </location>
</feature>
<feature type="domain" description="RING-type" evidence="5">
    <location>
        <begin position="678"/>
        <end position="719"/>
    </location>
</feature>
<evidence type="ECO:0000313" key="7">
    <source>
        <dbReference type="Proteomes" id="UP001174909"/>
    </source>
</evidence>
<dbReference type="AlphaFoldDB" id="A0AA35T6V0"/>
<feature type="compositionally biased region" description="Basic and acidic residues" evidence="4">
    <location>
        <begin position="106"/>
        <end position="129"/>
    </location>
</feature>
<feature type="compositionally biased region" description="Polar residues" evidence="4">
    <location>
        <begin position="423"/>
        <end position="432"/>
    </location>
</feature>
<dbReference type="InterPro" id="IPR013083">
    <property type="entry name" value="Znf_RING/FYVE/PHD"/>
</dbReference>
<feature type="region of interest" description="Disordered" evidence="4">
    <location>
        <begin position="227"/>
        <end position="435"/>
    </location>
</feature>
<dbReference type="PROSITE" id="PS50089">
    <property type="entry name" value="ZF_RING_2"/>
    <property type="match status" value="1"/>
</dbReference>
<gene>
    <name evidence="6" type="ORF">GBAR_LOCUS23237</name>
</gene>
<dbReference type="Gene3D" id="3.30.40.10">
    <property type="entry name" value="Zinc/RING finger domain, C3HC4 (zinc finger)"/>
    <property type="match status" value="1"/>
</dbReference>
<keyword evidence="1 3" id="KW-0863">Zinc-finger</keyword>
<proteinExistence type="predicted"/>
<feature type="compositionally biased region" description="Polar residues" evidence="4">
    <location>
        <begin position="271"/>
        <end position="281"/>
    </location>
</feature>
<dbReference type="GO" id="GO:0016567">
    <property type="term" value="P:protein ubiquitination"/>
    <property type="evidence" value="ECO:0007669"/>
    <property type="project" value="TreeGrafter"/>
</dbReference>
<dbReference type="GO" id="GO:0008270">
    <property type="term" value="F:zinc ion binding"/>
    <property type="evidence" value="ECO:0007669"/>
    <property type="project" value="UniProtKB-KW"/>
</dbReference>
<keyword evidence="7" id="KW-1185">Reference proteome</keyword>
<dbReference type="InterPro" id="IPR001841">
    <property type="entry name" value="Znf_RING"/>
</dbReference>
<dbReference type="PANTHER" id="PTHR45676:SF159">
    <property type="entry name" value="RING-H2 FINGER PROTEIN ATL51"/>
    <property type="match status" value="1"/>
</dbReference>